<dbReference type="InterPro" id="IPR037523">
    <property type="entry name" value="VOC_core"/>
</dbReference>
<organism evidence="2 3">
    <name type="scientific">Comamonas odontotermitis</name>
    <dbReference type="NCBI Taxonomy" id="379895"/>
    <lineage>
        <taxon>Bacteria</taxon>
        <taxon>Pseudomonadati</taxon>
        <taxon>Pseudomonadota</taxon>
        <taxon>Betaproteobacteria</taxon>
        <taxon>Burkholderiales</taxon>
        <taxon>Comamonadaceae</taxon>
        <taxon>Comamonas</taxon>
    </lineage>
</organism>
<name>A0ABR6RDR0_9BURK</name>
<feature type="domain" description="VOC" evidence="1">
    <location>
        <begin position="2"/>
        <end position="116"/>
    </location>
</feature>
<accession>A0ABR6RDR0</accession>
<dbReference type="InterPro" id="IPR029068">
    <property type="entry name" value="Glyas_Bleomycin-R_OHBP_Dase"/>
</dbReference>
<dbReference type="Pfam" id="PF00903">
    <property type="entry name" value="Glyoxalase"/>
    <property type="match status" value="1"/>
</dbReference>
<proteinExistence type="predicted"/>
<comment type="caution">
    <text evidence="2">The sequence shown here is derived from an EMBL/GenBank/DDBJ whole genome shotgun (WGS) entry which is preliminary data.</text>
</comment>
<evidence type="ECO:0000259" key="1">
    <source>
        <dbReference type="PROSITE" id="PS51819"/>
    </source>
</evidence>
<dbReference type="PROSITE" id="PS51819">
    <property type="entry name" value="VOC"/>
    <property type="match status" value="1"/>
</dbReference>
<evidence type="ECO:0000313" key="3">
    <source>
        <dbReference type="Proteomes" id="UP000562492"/>
    </source>
</evidence>
<dbReference type="EMBL" id="JACHKZ010000006">
    <property type="protein sequence ID" value="MBB6577290.1"/>
    <property type="molecule type" value="Genomic_DNA"/>
</dbReference>
<dbReference type="InterPro" id="IPR004360">
    <property type="entry name" value="Glyas_Fos-R_dOase_dom"/>
</dbReference>
<dbReference type="RefSeq" id="WP_184706707.1">
    <property type="nucleotide sequence ID" value="NZ_JACHKZ010000006.1"/>
</dbReference>
<keyword evidence="3" id="KW-1185">Reference proteome</keyword>
<dbReference type="Gene3D" id="3.10.180.10">
    <property type="entry name" value="2,3-Dihydroxybiphenyl 1,2-Dioxygenase, domain 1"/>
    <property type="match status" value="1"/>
</dbReference>
<reference evidence="2 3" key="1">
    <citation type="submission" date="2020-08" db="EMBL/GenBank/DDBJ databases">
        <title>Functional genomics of gut bacteria from endangered species of beetles.</title>
        <authorList>
            <person name="Carlos-Shanley C."/>
        </authorList>
    </citation>
    <scope>NUCLEOTIDE SEQUENCE [LARGE SCALE GENOMIC DNA]</scope>
    <source>
        <strain evidence="2 3">S00124</strain>
    </source>
</reference>
<protein>
    <submittedName>
        <fullName evidence="2">Glyoxalase superfamily protein PhnB</fullName>
    </submittedName>
</protein>
<dbReference type="SUPFAM" id="SSF54593">
    <property type="entry name" value="Glyoxalase/Bleomycin resistance protein/Dihydroxybiphenyl dioxygenase"/>
    <property type="match status" value="1"/>
</dbReference>
<dbReference type="Proteomes" id="UP000562492">
    <property type="component" value="Unassembled WGS sequence"/>
</dbReference>
<sequence>MKFESVSPIFSVTDLPQSIDFYRRVLGFGIAWSWGDPPDIAAVCRDSVEITLIQRAGASPAGASHIYLRVSEIDTCYQGIVNAGARIVVPLQDRPYGMRDFRIADPSGNELSIGQVIAGAHGA</sequence>
<gene>
    <name evidence="2" type="ORF">HNP33_001345</name>
</gene>
<evidence type="ECO:0000313" key="2">
    <source>
        <dbReference type="EMBL" id="MBB6577290.1"/>
    </source>
</evidence>